<reference evidence="6" key="1">
    <citation type="submission" date="2022-12" db="EMBL/GenBank/DDBJ databases">
        <title>Draft genome sequence of the thermophilic strain Brevibacillus thermoruber HT42, isolated from Los Humeros, Puebla, Mexico, with biotechnological potential.</title>
        <authorList>
            <person name="Lara Sanchez J."/>
            <person name="Solis Palacios R."/>
            <person name="Bustos Baena A.S."/>
            <person name="Ruz Baez A.E."/>
            <person name="Espinosa Luna G."/>
            <person name="Oliart Ros R.M."/>
        </authorList>
    </citation>
    <scope>NUCLEOTIDE SEQUENCE</scope>
    <source>
        <strain evidence="6">HT42</strain>
    </source>
</reference>
<dbReference type="RefSeq" id="WP_271140726.1">
    <property type="nucleotide sequence ID" value="NZ_JAPYYP010000030.1"/>
</dbReference>
<comment type="catalytic activity">
    <reaction evidence="1">
        <text>Hydrolyzes the link between N-acetylmuramoyl residues and L-amino acid residues in certain cell-wall glycopeptides.</text>
        <dbReference type="EC" id="3.5.1.28"/>
    </reaction>
</comment>
<dbReference type="InterPro" id="IPR002502">
    <property type="entry name" value="Amidase_domain"/>
</dbReference>
<name>A0A9X3TSS8_9BACL</name>
<proteinExistence type="predicted"/>
<dbReference type="SUPFAM" id="SSF55383">
    <property type="entry name" value="Copper amine oxidase, domain N"/>
    <property type="match status" value="1"/>
</dbReference>
<dbReference type="InterPro" id="IPR036505">
    <property type="entry name" value="Amidase/PGRP_sf"/>
</dbReference>
<dbReference type="PANTHER" id="PTHR30417">
    <property type="entry name" value="N-ACETYLMURAMOYL-L-ALANINE AMIDASE AMID"/>
    <property type="match status" value="1"/>
</dbReference>
<protein>
    <recommendedName>
        <fullName evidence="2">N-acetylmuramoyl-L-alanine amidase</fullName>
        <ecNumber evidence="2">3.5.1.28</ecNumber>
    </recommendedName>
</protein>
<dbReference type="GO" id="GO:0009253">
    <property type="term" value="P:peptidoglycan catabolic process"/>
    <property type="evidence" value="ECO:0007669"/>
    <property type="project" value="InterPro"/>
</dbReference>
<dbReference type="SMART" id="SM00644">
    <property type="entry name" value="Ami_2"/>
    <property type="match status" value="1"/>
</dbReference>
<dbReference type="PANTHER" id="PTHR30417:SF1">
    <property type="entry name" value="N-ACETYLMURAMOYL-L-ALANINE AMIDASE AMID"/>
    <property type="match status" value="1"/>
</dbReference>
<accession>A0A9X3TSS8</accession>
<feature type="domain" description="N-acetylmuramoyl-L-alanine amidase" evidence="5">
    <location>
        <begin position="10"/>
        <end position="148"/>
    </location>
</feature>
<keyword evidence="7" id="KW-1185">Reference proteome</keyword>
<dbReference type="Proteomes" id="UP001151071">
    <property type="component" value="Unassembled WGS sequence"/>
</dbReference>
<dbReference type="GO" id="GO:0009254">
    <property type="term" value="P:peptidoglycan turnover"/>
    <property type="evidence" value="ECO:0007669"/>
    <property type="project" value="TreeGrafter"/>
</dbReference>
<keyword evidence="4" id="KW-0961">Cell wall biogenesis/degradation</keyword>
<dbReference type="CDD" id="cd06583">
    <property type="entry name" value="PGRP"/>
    <property type="match status" value="1"/>
</dbReference>
<dbReference type="InterPro" id="IPR036582">
    <property type="entry name" value="Mao_N_sf"/>
</dbReference>
<evidence type="ECO:0000256" key="1">
    <source>
        <dbReference type="ARBA" id="ARBA00001561"/>
    </source>
</evidence>
<dbReference type="SUPFAM" id="SSF55846">
    <property type="entry name" value="N-acetylmuramoyl-L-alanine amidase-like"/>
    <property type="match status" value="1"/>
</dbReference>
<evidence type="ECO:0000259" key="5">
    <source>
        <dbReference type="SMART" id="SM00644"/>
    </source>
</evidence>
<dbReference type="AlphaFoldDB" id="A0A9X3TSS8"/>
<dbReference type="EC" id="3.5.1.28" evidence="2"/>
<sequence>MEIREMLLTNKRAAPGVRITPKGLVIHWTANEGKGADATANRQYFNRPTTQASAHYIVDDTQIVRCIPEDEMAYHVGARTYTPKAVAVLGSYPNNATLGIEMCVNADGDFRKTYRRTVELAADVLKRHGWGVDRLWRHYDITGKNCPAFFVSDEKARQYLGMSAAQAWAKFKDDVQKTVVTEHPHLEQKPVGTVFIEINGKRLSVQGCLRSGVSWLPVRAVAEAVCGKVEWCAATKQVKVNGQDLTETIDNGTAYAPARELAAVLGLEIEWCGQTKTVKLSKGGE</sequence>
<comment type="caution">
    <text evidence="6">The sequence shown here is derived from an EMBL/GenBank/DDBJ whole genome shotgun (WGS) entry which is preliminary data.</text>
</comment>
<dbReference type="GO" id="GO:0008745">
    <property type="term" value="F:N-acetylmuramoyl-L-alanine amidase activity"/>
    <property type="evidence" value="ECO:0007669"/>
    <property type="project" value="UniProtKB-EC"/>
</dbReference>
<evidence type="ECO:0000256" key="3">
    <source>
        <dbReference type="ARBA" id="ARBA00022801"/>
    </source>
</evidence>
<dbReference type="GO" id="GO:0071555">
    <property type="term" value="P:cell wall organization"/>
    <property type="evidence" value="ECO:0007669"/>
    <property type="project" value="UniProtKB-KW"/>
</dbReference>
<keyword evidence="3 6" id="KW-0378">Hydrolase</keyword>
<dbReference type="InterPro" id="IPR051206">
    <property type="entry name" value="NAMLAA_amidase_2"/>
</dbReference>
<dbReference type="Gene3D" id="3.40.80.10">
    <property type="entry name" value="Peptidoglycan recognition protein-like"/>
    <property type="match status" value="1"/>
</dbReference>
<gene>
    <name evidence="6" type="ORF">O3V59_18535</name>
</gene>
<evidence type="ECO:0000313" key="6">
    <source>
        <dbReference type="EMBL" id="MDA5110362.1"/>
    </source>
</evidence>
<organism evidence="6 7">
    <name type="scientific">Brevibacillus thermoruber</name>
    <dbReference type="NCBI Taxonomy" id="33942"/>
    <lineage>
        <taxon>Bacteria</taxon>
        <taxon>Bacillati</taxon>
        <taxon>Bacillota</taxon>
        <taxon>Bacilli</taxon>
        <taxon>Bacillales</taxon>
        <taxon>Paenibacillaceae</taxon>
        <taxon>Brevibacillus</taxon>
    </lineage>
</organism>
<dbReference type="EMBL" id="JAPYYP010000030">
    <property type="protein sequence ID" value="MDA5110362.1"/>
    <property type="molecule type" value="Genomic_DNA"/>
</dbReference>
<dbReference type="Pfam" id="PF01510">
    <property type="entry name" value="Amidase_2"/>
    <property type="match status" value="1"/>
</dbReference>
<evidence type="ECO:0000256" key="2">
    <source>
        <dbReference type="ARBA" id="ARBA00011901"/>
    </source>
</evidence>
<evidence type="ECO:0000256" key="4">
    <source>
        <dbReference type="ARBA" id="ARBA00023316"/>
    </source>
</evidence>
<evidence type="ECO:0000313" key="7">
    <source>
        <dbReference type="Proteomes" id="UP001151071"/>
    </source>
</evidence>